<gene>
    <name evidence="6" type="ORF">NEJAP_2460</name>
</gene>
<dbReference type="Pfam" id="PF02518">
    <property type="entry name" value="HATPase_c"/>
    <property type="match status" value="1"/>
</dbReference>
<dbReference type="SMART" id="SM00387">
    <property type="entry name" value="HATPase_c"/>
    <property type="match status" value="1"/>
</dbReference>
<dbReference type="Proteomes" id="UP000595332">
    <property type="component" value="Chromosome"/>
</dbReference>
<dbReference type="PANTHER" id="PTHR43065:SF50">
    <property type="entry name" value="HISTIDINE KINASE"/>
    <property type="match status" value="1"/>
</dbReference>
<keyword evidence="6" id="KW-0418">Kinase</keyword>
<dbReference type="InterPro" id="IPR004358">
    <property type="entry name" value="Sig_transdc_His_kin-like_C"/>
</dbReference>
<evidence type="ECO:0000256" key="4">
    <source>
        <dbReference type="SAM" id="Coils"/>
    </source>
</evidence>
<feature type="coiled-coil region" evidence="4">
    <location>
        <begin position="30"/>
        <end position="57"/>
    </location>
</feature>
<dbReference type="InterPro" id="IPR003594">
    <property type="entry name" value="HATPase_dom"/>
</dbReference>
<keyword evidence="3" id="KW-0597">Phosphoprotein</keyword>
<organism evidence="6 7">
    <name type="scientific">Neptunomonas japonica JAMM 1380</name>
    <dbReference type="NCBI Taxonomy" id="1441457"/>
    <lineage>
        <taxon>Bacteria</taxon>
        <taxon>Pseudomonadati</taxon>
        <taxon>Pseudomonadota</taxon>
        <taxon>Gammaproteobacteria</taxon>
        <taxon>Oceanospirillales</taxon>
        <taxon>Oceanospirillaceae</taxon>
        <taxon>Neptunomonas</taxon>
    </lineage>
</organism>
<dbReference type="InterPro" id="IPR036890">
    <property type="entry name" value="HATPase_C_sf"/>
</dbReference>
<dbReference type="Gene3D" id="1.10.287.130">
    <property type="match status" value="1"/>
</dbReference>
<dbReference type="GO" id="GO:0000155">
    <property type="term" value="F:phosphorelay sensor kinase activity"/>
    <property type="evidence" value="ECO:0007669"/>
    <property type="project" value="InterPro"/>
</dbReference>
<dbReference type="PANTHER" id="PTHR43065">
    <property type="entry name" value="SENSOR HISTIDINE KINASE"/>
    <property type="match status" value="1"/>
</dbReference>
<evidence type="ECO:0000256" key="3">
    <source>
        <dbReference type="ARBA" id="ARBA00022553"/>
    </source>
</evidence>
<evidence type="ECO:0000313" key="7">
    <source>
        <dbReference type="Proteomes" id="UP000595332"/>
    </source>
</evidence>
<dbReference type="PRINTS" id="PR00344">
    <property type="entry name" value="BCTRLSENSOR"/>
</dbReference>
<name>A0A7R6SX27_9GAMM</name>
<evidence type="ECO:0000256" key="2">
    <source>
        <dbReference type="ARBA" id="ARBA00012438"/>
    </source>
</evidence>
<dbReference type="KEGG" id="njp:NEJAP_2460"/>
<keyword evidence="4" id="KW-0175">Coiled coil</keyword>
<keyword evidence="7" id="KW-1185">Reference proteome</keyword>
<dbReference type="EMBL" id="AP014546">
    <property type="protein sequence ID" value="BBB30405.1"/>
    <property type="molecule type" value="Genomic_DNA"/>
</dbReference>
<dbReference type="SUPFAM" id="SSF55874">
    <property type="entry name" value="ATPase domain of HSP90 chaperone/DNA topoisomerase II/histidine kinase"/>
    <property type="match status" value="1"/>
</dbReference>
<dbReference type="PROSITE" id="PS50109">
    <property type="entry name" value="HIS_KIN"/>
    <property type="match status" value="1"/>
</dbReference>
<accession>A0A7R6SX27</accession>
<evidence type="ECO:0000313" key="6">
    <source>
        <dbReference type="EMBL" id="BBB30405.1"/>
    </source>
</evidence>
<sequence>MSDDVNPYQQAHAREKAARLKAELLLEDKSRKLYIQKQKLEESYVKLRQQESAMLQNEKLATLGTLSAGVAHEINNPLAFVLSNMESLNNYALSFQKLLLLNQNLLQTDLVSAEARSSLTTLIDEEDLTFVNEDMSELLKDTGDGLCRVRDIVNNLRSFSRTQNTDQVETDLLEGLKGTLKLLDSELKGNVNLQLSLQELPKTICNPNEINQVLLNLIINAKQATEHAKEATLKISSRCKNDIIRIRIQDNGCGMSDEVKKQIFVPFFTTKPVGQGTGMGMAVAYGIIADHQGKIVVQSKEGIGTVFEVQLPVVAKTLT</sequence>
<feature type="domain" description="Histidine kinase" evidence="5">
    <location>
        <begin position="69"/>
        <end position="315"/>
    </location>
</feature>
<dbReference type="SUPFAM" id="SSF47384">
    <property type="entry name" value="Homodimeric domain of signal transducing histidine kinase"/>
    <property type="match status" value="1"/>
</dbReference>
<evidence type="ECO:0000259" key="5">
    <source>
        <dbReference type="PROSITE" id="PS50109"/>
    </source>
</evidence>
<dbReference type="InterPro" id="IPR036097">
    <property type="entry name" value="HisK_dim/P_sf"/>
</dbReference>
<dbReference type="Gene3D" id="3.30.565.10">
    <property type="entry name" value="Histidine kinase-like ATPase, C-terminal domain"/>
    <property type="match status" value="1"/>
</dbReference>
<dbReference type="InterPro" id="IPR003661">
    <property type="entry name" value="HisK_dim/P_dom"/>
</dbReference>
<comment type="catalytic activity">
    <reaction evidence="1">
        <text>ATP + protein L-histidine = ADP + protein N-phospho-L-histidine.</text>
        <dbReference type="EC" id="2.7.13.3"/>
    </reaction>
</comment>
<keyword evidence="6" id="KW-0808">Transferase</keyword>
<protein>
    <recommendedName>
        <fullName evidence="2">histidine kinase</fullName>
        <ecNumber evidence="2">2.7.13.3</ecNumber>
    </recommendedName>
</protein>
<reference evidence="6 7" key="1">
    <citation type="journal article" date="2008" name="Int. J. Syst. Evol. Microbiol.">
        <title>Neptunomonas japonica sp. nov., an Osedax japonicus symbiont-like bacterium isolated from sediment adjacent to sperm whale carcasses off Kagoshima, Japan.</title>
        <authorList>
            <person name="Miyazaki M."/>
            <person name="Nogi Y."/>
            <person name="Fujiwara Y."/>
            <person name="Kawato M."/>
            <person name="Kubokawa K."/>
            <person name="Horikoshi K."/>
        </authorList>
    </citation>
    <scope>NUCLEOTIDE SEQUENCE [LARGE SCALE GENOMIC DNA]</scope>
    <source>
        <strain evidence="6 7">JAMM 1380</strain>
    </source>
</reference>
<evidence type="ECO:0000256" key="1">
    <source>
        <dbReference type="ARBA" id="ARBA00000085"/>
    </source>
</evidence>
<dbReference type="CDD" id="cd00082">
    <property type="entry name" value="HisKA"/>
    <property type="match status" value="1"/>
</dbReference>
<dbReference type="InterPro" id="IPR005467">
    <property type="entry name" value="His_kinase_dom"/>
</dbReference>
<proteinExistence type="predicted"/>
<dbReference type="AlphaFoldDB" id="A0A7R6SX27"/>
<dbReference type="EC" id="2.7.13.3" evidence="2"/>
<dbReference type="RefSeq" id="WP_201347595.1">
    <property type="nucleotide sequence ID" value="NZ_AP014546.1"/>
</dbReference>